<proteinExistence type="predicted"/>
<feature type="chain" id="PRO_5016233457" description="Fibronectin type-III domain-containing protein" evidence="1">
    <location>
        <begin position="24"/>
        <end position="412"/>
    </location>
</feature>
<dbReference type="AlphaFoldDB" id="A0A316H802"/>
<comment type="caution">
    <text evidence="2">The sequence shown here is derived from an EMBL/GenBank/DDBJ whole genome shotgun (WGS) entry which is preliminary data.</text>
</comment>
<evidence type="ECO:0000256" key="1">
    <source>
        <dbReference type="SAM" id="SignalP"/>
    </source>
</evidence>
<dbReference type="CDD" id="cd00063">
    <property type="entry name" value="FN3"/>
    <property type="match status" value="1"/>
</dbReference>
<name>A0A316H802_9SPHI</name>
<dbReference type="InterPro" id="IPR003961">
    <property type="entry name" value="FN3_dom"/>
</dbReference>
<dbReference type="Gene3D" id="2.60.40.10">
    <property type="entry name" value="Immunoglobulins"/>
    <property type="match status" value="1"/>
</dbReference>
<dbReference type="Proteomes" id="UP000245678">
    <property type="component" value="Unassembled WGS sequence"/>
</dbReference>
<dbReference type="InterPro" id="IPR013783">
    <property type="entry name" value="Ig-like_fold"/>
</dbReference>
<evidence type="ECO:0000313" key="2">
    <source>
        <dbReference type="EMBL" id="PWK76616.1"/>
    </source>
</evidence>
<evidence type="ECO:0000313" key="3">
    <source>
        <dbReference type="Proteomes" id="UP000245678"/>
    </source>
</evidence>
<evidence type="ECO:0008006" key="4">
    <source>
        <dbReference type="Google" id="ProtNLM"/>
    </source>
</evidence>
<keyword evidence="3" id="KW-1185">Reference proteome</keyword>
<dbReference type="EMBL" id="QGHA01000006">
    <property type="protein sequence ID" value="PWK76616.1"/>
    <property type="molecule type" value="Genomic_DNA"/>
</dbReference>
<protein>
    <recommendedName>
        <fullName evidence="4">Fibronectin type-III domain-containing protein</fullName>
    </recommendedName>
</protein>
<accession>A0A316H802</accession>
<sequence>MKNNQLVNLLKSCLFILIFTAVCCSKKNTIPGPSTTQGTDSANPGLATVTVDSIGSLSATSMTIYASAKSGVSISDRGVYWGTGQHPTDNKTTATSYSSGNAGFQVKISGLQPNTNYWIRSYAVNSKGVAYSVDKQITTMSPPNHISVATDTMFASGAFTAFAAGTVRDSLAAGIKESGICIATSANPQITDRKIITPGHNDLDIFVRIDSLHEATNYNIRAYCINNFGRITYGPNVLISTIRRGHVTYSMVNEDPNADADTKAAYKRIDEATAKAVEYQNNFSTCEKTLSINYSPGTPTADAVNGGWINVGANPGYQRVGTILHEIEHTLGGGTSWFWPQLIVNGVCVGKHTNQILQFMTRNPTAKLYGDGLHSWPYGFNGNWEDTGVDMDYIIHCLLVQGMKKDGLPDAN</sequence>
<keyword evidence="1" id="KW-0732">Signal</keyword>
<organism evidence="2 3">
    <name type="scientific">Mucilaginibacter oryzae</name>
    <dbReference type="NCBI Taxonomy" id="468058"/>
    <lineage>
        <taxon>Bacteria</taxon>
        <taxon>Pseudomonadati</taxon>
        <taxon>Bacteroidota</taxon>
        <taxon>Sphingobacteriia</taxon>
        <taxon>Sphingobacteriales</taxon>
        <taxon>Sphingobacteriaceae</taxon>
        <taxon>Mucilaginibacter</taxon>
    </lineage>
</organism>
<gene>
    <name evidence="2" type="ORF">LX99_03483</name>
</gene>
<reference evidence="2 3" key="1">
    <citation type="submission" date="2018-05" db="EMBL/GenBank/DDBJ databases">
        <title>Genomic Encyclopedia of Archaeal and Bacterial Type Strains, Phase II (KMG-II): from individual species to whole genera.</title>
        <authorList>
            <person name="Goeker M."/>
        </authorList>
    </citation>
    <scope>NUCLEOTIDE SEQUENCE [LARGE SCALE GENOMIC DNA]</scope>
    <source>
        <strain evidence="2 3">DSM 19975</strain>
    </source>
</reference>
<feature type="signal peptide" evidence="1">
    <location>
        <begin position="1"/>
        <end position="23"/>
    </location>
</feature>